<dbReference type="Pfam" id="PF02265">
    <property type="entry name" value="S1-P1_nuclease"/>
    <property type="match status" value="1"/>
</dbReference>
<dbReference type="PANTHER" id="PTHR33146:SF26">
    <property type="entry name" value="ENDONUCLEASE 4"/>
    <property type="match status" value="1"/>
</dbReference>
<dbReference type="SUPFAM" id="SSF48537">
    <property type="entry name" value="Phospholipase C/P1 nuclease"/>
    <property type="match status" value="1"/>
</dbReference>
<gene>
    <name evidence="8" type="ORF">ACG02S_16960</name>
</gene>
<evidence type="ECO:0000256" key="3">
    <source>
        <dbReference type="ARBA" id="ARBA00022759"/>
    </source>
</evidence>
<dbReference type="Gene3D" id="1.10.575.10">
    <property type="entry name" value="P1 Nuclease"/>
    <property type="match status" value="1"/>
</dbReference>
<dbReference type="RefSeq" id="WP_394471657.1">
    <property type="nucleotide sequence ID" value="NZ_JBIGHY010000006.1"/>
</dbReference>
<feature type="chain" id="PRO_5046520226" evidence="7">
    <location>
        <begin position="21"/>
        <end position="350"/>
    </location>
</feature>
<feature type="signal peptide" evidence="7">
    <location>
        <begin position="1"/>
        <end position="20"/>
    </location>
</feature>
<dbReference type="InterPro" id="IPR003154">
    <property type="entry name" value="S1/P1nuclease"/>
</dbReference>
<protein>
    <submittedName>
        <fullName evidence="8">S1/P1 nuclease</fullName>
    </submittedName>
</protein>
<dbReference type="CDD" id="cd11010">
    <property type="entry name" value="S1-P1_nuclease"/>
    <property type="match status" value="1"/>
</dbReference>
<evidence type="ECO:0000256" key="1">
    <source>
        <dbReference type="ARBA" id="ARBA00022722"/>
    </source>
</evidence>
<keyword evidence="5" id="KW-1015">Disulfide bond</keyword>
<keyword evidence="3" id="KW-0255">Endonuclease</keyword>
<dbReference type="InterPro" id="IPR008947">
    <property type="entry name" value="PLipase_C/P1_nuclease_dom_sf"/>
</dbReference>
<accession>A0ABW7EQ04</accession>
<evidence type="ECO:0000256" key="5">
    <source>
        <dbReference type="ARBA" id="ARBA00023157"/>
    </source>
</evidence>
<evidence type="ECO:0000313" key="8">
    <source>
        <dbReference type="EMBL" id="MFG6415587.1"/>
    </source>
</evidence>
<keyword evidence="2" id="KW-0479">Metal-binding</keyword>
<proteinExistence type="predicted"/>
<keyword evidence="4" id="KW-0378">Hydrolase</keyword>
<keyword evidence="6" id="KW-0325">Glycoprotein</keyword>
<evidence type="ECO:0000313" key="9">
    <source>
        <dbReference type="Proteomes" id="UP001606300"/>
    </source>
</evidence>
<dbReference type="Proteomes" id="UP001606300">
    <property type="component" value="Unassembled WGS sequence"/>
</dbReference>
<evidence type="ECO:0000256" key="2">
    <source>
        <dbReference type="ARBA" id="ARBA00022723"/>
    </source>
</evidence>
<evidence type="ECO:0000256" key="7">
    <source>
        <dbReference type="SAM" id="SignalP"/>
    </source>
</evidence>
<dbReference type="EMBL" id="JBIGHY010000006">
    <property type="protein sequence ID" value="MFG6415587.1"/>
    <property type="molecule type" value="Genomic_DNA"/>
</dbReference>
<sequence length="350" mass="37281">MFVRRLAAPLLLALATTAHAWSGVGHQTVGALTEQLLQGTPAARRVAELLGDLPLAQAAVWLDCARGIDPAKGFDYTARGRNAECAPFETDAGIAELRAFVQRNHRQCHPAPGAEDCHRGYHYANLAYQRSRYLPGSTGARPDDIVGAATAAIAVLRGQTATAPFGFESPRDALLVIAHLVGDMHQPLHIGSVYLDAQGQPVDPDKTGLDPATFTRGSNQVVIPARPPTGAAGLKAVAAGWRMPNLHSLWDGVPAALTPASIDAAWLQAARQVPVTPGEMAGWPARWASESLDQARPALHDLAFGPRQGEVWTATLPPDYEARMAEIKREQLTRAAARLAQVLQATLGMP</sequence>
<dbReference type="PANTHER" id="PTHR33146">
    <property type="entry name" value="ENDONUCLEASE 4"/>
    <property type="match status" value="1"/>
</dbReference>
<name>A0ABW7EQ04_9BURK</name>
<organism evidence="8 9">
    <name type="scientific">Pelomonas dachongensis</name>
    <dbReference type="NCBI Taxonomy" id="3299029"/>
    <lineage>
        <taxon>Bacteria</taxon>
        <taxon>Pseudomonadati</taxon>
        <taxon>Pseudomonadota</taxon>
        <taxon>Betaproteobacteria</taxon>
        <taxon>Burkholderiales</taxon>
        <taxon>Sphaerotilaceae</taxon>
        <taxon>Roseateles</taxon>
    </lineage>
</organism>
<evidence type="ECO:0000256" key="4">
    <source>
        <dbReference type="ARBA" id="ARBA00022801"/>
    </source>
</evidence>
<keyword evidence="9" id="KW-1185">Reference proteome</keyword>
<evidence type="ECO:0000256" key="6">
    <source>
        <dbReference type="ARBA" id="ARBA00023180"/>
    </source>
</evidence>
<keyword evidence="1" id="KW-0540">Nuclease</keyword>
<reference evidence="8 9" key="1">
    <citation type="submission" date="2024-09" db="EMBL/GenBank/DDBJ databases">
        <title>Novel species of the genus Pelomonas and Roseateles isolated from streams.</title>
        <authorList>
            <person name="Lu H."/>
        </authorList>
    </citation>
    <scope>NUCLEOTIDE SEQUENCE [LARGE SCALE GENOMIC DNA]</scope>
    <source>
        <strain evidence="8 9">DC23W</strain>
    </source>
</reference>
<keyword evidence="7" id="KW-0732">Signal</keyword>
<comment type="caution">
    <text evidence="8">The sequence shown here is derived from an EMBL/GenBank/DDBJ whole genome shotgun (WGS) entry which is preliminary data.</text>
</comment>